<gene>
    <name evidence="7" type="primary">CDKL5_1</name>
    <name evidence="7" type="ORF">ILYODFUR_012107</name>
</gene>
<dbReference type="PANTHER" id="PTHR24056:SF547">
    <property type="entry name" value="CYCLIN DEPENDENT KINASE LIKE 5 LONG"/>
    <property type="match status" value="1"/>
</dbReference>
<comment type="caution">
    <text evidence="7">The sequence shown here is derived from an EMBL/GenBank/DDBJ whole genome shotgun (WGS) entry which is preliminary data.</text>
</comment>
<dbReference type="Gene3D" id="3.30.200.20">
    <property type="entry name" value="Phosphorylase Kinase, domain 1"/>
    <property type="match status" value="1"/>
</dbReference>
<dbReference type="InterPro" id="IPR000719">
    <property type="entry name" value="Prot_kinase_dom"/>
</dbReference>
<reference evidence="7 8" key="1">
    <citation type="submission" date="2021-06" db="EMBL/GenBank/DDBJ databases">
        <authorList>
            <person name="Palmer J.M."/>
        </authorList>
    </citation>
    <scope>NUCLEOTIDE SEQUENCE [LARGE SCALE GENOMIC DNA]</scope>
    <source>
        <strain evidence="8">if_2019</strain>
        <tissue evidence="7">Muscle</tissue>
    </source>
</reference>
<keyword evidence="2" id="KW-0808">Transferase</keyword>
<accession>A0ABV0SXJ9</accession>
<keyword evidence="5" id="KW-0067">ATP-binding</keyword>
<evidence type="ECO:0000256" key="1">
    <source>
        <dbReference type="ARBA" id="ARBA00022527"/>
    </source>
</evidence>
<evidence type="ECO:0000259" key="6">
    <source>
        <dbReference type="PROSITE" id="PS50011"/>
    </source>
</evidence>
<feature type="domain" description="Protein kinase" evidence="6">
    <location>
        <begin position="1"/>
        <end position="142"/>
    </location>
</feature>
<protein>
    <submittedName>
        <fullName evidence="7">Cyclin-dependent kinase-like 5</fullName>
    </submittedName>
</protein>
<evidence type="ECO:0000256" key="2">
    <source>
        <dbReference type="ARBA" id="ARBA00022679"/>
    </source>
</evidence>
<dbReference type="Pfam" id="PF00069">
    <property type="entry name" value="Pkinase"/>
    <property type="match status" value="1"/>
</dbReference>
<evidence type="ECO:0000313" key="8">
    <source>
        <dbReference type="Proteomes" id="UP001482620"/>
    </source>
</evidence>
<keyword evidence="4" id="KW-0418">Kinase</keyword>
<keyword evidence="8" id="KW-1185">Reference proteome</keyword>
<dbReference type="Proteomes" id="UP001482620">
    <property type="component" value="Unassembled WGS sequence"/>
</dbReference>
<keyword evidence="3" id="KW-0547">Nucleotide-binding</keyword>
<organism evidence="7 8">
    <name type="scientific">Ilyodon furcidens</name>
    <name type="common">goldbreast splitfin</name>
    <dbReference type="NCBI Taxonomy" id="33524"/>
    <lineage>
        <taxon>Eukaryota</taxon>
        <taxon>Metazoa</taxon>
        <taxon>Chordata</taxon>
        <taxon>Craniata</taxon>
        <taxon>Vertebrata</taxon>
        <taxon>Euteleostomi</taxon>
        <taxon>Actinopterygii</taxon>
        <taxon>Neopterygii</taxon>
        <taxon>Teleostei</taxon>
        <taxon>Neoteleostei</taxon>
        <taxon>Acanthomorphata</taxon>
        <taxon>Ovalentaria</taxon>
        <taxon>Atherinomorphae</taxon>
        <taxon>Cyprinodontiformes</taxon>
        <taxon>Goodeidae</taxon>
        <taxon>Ilyodon</taxon>
    </lineage>
</organism>
<dbReference type="PROSITE" id="PS50011">
    <property type="entry name" value="PROTEIN_KINASE_DOM"/>
    <property type="match status" value="1"/>
</dbReference>
<evidence type="ECO:0000256" key="3">
    <source>
        <dbReference type="ARBA" id="ARBA00022741"/>
    </source>
</evidence>
<evidence type="ECO:0000256" key="4">
    <source>
        <dbReference type="ARBA" id="ARBA00022777"/>
    </source>
</evidence>
<dbReference type="SUPFAM" id="SSF56112">
    <property type="entry name" value="Protein kinase-like (PK-like)"/>
    <property type="match status" value="1"/>
</dbReference>
<dbReference type="Gene3D" id="1.10.510.10">
    <property type="entry name" value="Transferase(Phosphotransferase) domain 1"/>
    <property type="match status" value="1"/>
</dbReference>
<dbReference type="InterPro" id="IPR011009">
    <property type="entry name" value="Kinase-like_dom_sf"/>
</dbReference>
<dbReference type="InterPro" id="IPR050108">
    <property type="entry name" value="CDK"/>
</dbReference>
<proteinExistence type="predicted"/>
<name>A0ABV0SXJ9_9TELE</name>
<dbReference type="SMART" id="SM00220">
    <property type="entry name" value="S_TKc"/>
    <property type="match status" value="1"/>
</dbReference>
<evidence type="ECO:0000313" key="7">
    <source>
        <dbReference type="EMBL" id="MEQ2224900.1"/>
    </source>
</evidence>
<keyword evidence="1" id="KW-0723">Serine/threonine-protein kinase</keyword>
<evidence type="ECO:0000256" key="5">
    <source>
        <dbReference type="ARBA" id="ARBA00022840"/>
    </source>
</evidence>
<dbReference type="PANTHER" id="PTHR24056">
    <property type="entry name" value="CELL DIVISION PROTEIN KINASE"/>
    <property type="match status" value="1"/>
</dbReference>
<dbReference type="EMBL" id="JAHRIQ010012523">
    <property type="protein sequence ID" value="MEQ2224900.1"/>
    <property type="molecule type" value="Genomic_DNA"/>
</dbReference>
<sequence length="142" mass="16751">MWLRVVGGLVPSSSSHWASVGETNELVAIKKFKDSEENEEVKETTLRELKMLRTLKQDNIVELKEAFRRRGKLYLVFEYVERNMLELLEEFPTGAPPEKVRSYIFQLIKAINWCHKNEIVHRGEYSSLFVWFLSPVPFIPFF</sequence>